<dbReference type="InterPro" id="IPR000917">
    <property type="entry name" value="Sulfatase_N"/>
</dbReference>
<reference evidence="5 6" key="1">
    <citation type="submission" date="2023-09" db="EMBL/GenBank/DDBJ databases">
        <authorList>
            <person name="Qi X."/>
        </authorList>
    </citation>
    <scope>NUCLEOTIDE SEQUENCE [LARGE SCALE GENOMIC DNA]</scope>
    <source>
        <strain evidence="5 6">S1-1</strain>
    </source>
</reference>
<accession>A0ABZ0GIN9</accession>
<organism evidence="5 6">
    <name type="scientific">Thalassotalea fonticola</name>
    <dbReference type="NCBI Taxonomy" id="3065649"/>
    <lineage>
        <taxon>Bacteria</taxon>
        <taxon>Pseudomonadati</taxon>
        <taxon>Pseudomonadota</taxon>
        <taxon>Gammaproteobacteria</taxon>
        <taxon>Alteromonadales</taxon>
        <taxon>Colwelliaceae</taxon>
        <taxon>Thalassotalea</taxon>
    </lineage>
</organism>
<evidence type="ECO:0000256" key="1">
    <source>
        <dbReference type="ARBA" id="ARBA00008779"/>
    </source>
</evidence>
<name>A0ABZ0GIN9_9GAMM</name>
<dbReference type="Proteomes" id="UP001301442">
    <property type="component" value="Chromosome"/>
</dbReference>
<dbReference type="Gene3D" id="3.40.720.10">
    <property type="entry name" value="Alkaline Phosphatase, subunit A"/>
    <property type="match status" value="1"/>
</dbReference>
<evidence type="ECO:0000259" key="4">
    <source>
        <dbReference type="Pfam" id="PF00884"/>
    </source>
</evidence>
<feature type="chain" id="PRO_5047195728" evidence="3">
    <location>
        <begin position="20"/>
        <end position="171"/>
    </location>
</feature>
<dbReference type="InterPro" id="IPR050738">
    <property type="entry name" value="Sulfatase"/>
</dbReference>
<evidence type="ECO:0000256" key="2">
    <source>
        <dbReference type="ARBA" id="ARBA00022801"/>
    </source>
</evidence>
<keyword evidence="2" id="KW-0378">Hydrolase</keyword>
<dbReference type="EMBL" id="CP136600">
    <property type="protein sequence ID" value="WOH35715.1"/>
    <property type="molecule type" value="Genomic_DNA"/>
</dbReference>
<protein>
    <submittedName>
        <fullName evidence="5">Sulfatase-like hydrolase/transferase</fullName>
    </submittedName>
</protein>
<dbReference type="Pfam" id="PF00884">
    <property type="entry name" value="Sulfatase"/>
    <property type="match status" value="1"/>
</dbReference>
<evidence type="ECO:0000313" key="5">
    <source>
        <dbReference type="EMBL" id="WOH35715.1"/>
    </source>
</evidence>
<dbReference type="InterPro" id="IPR017850">
    <property type="entry name" value="Alkaline_phosphatase_core_sf"/>
</dbReference>
<keyword evidence="3" id="KW-0732">Signal</keyword>
<evidence type="ECO:0000313" key="6">
    <source>
        <dbReference type="Proteomes" id="UP001301442"/>
    </source>
</evidence>
<proteinExistence type="inferred from homology"/>
<comment type="similarity">
    <text evidence="1">Belongs to the sulfatase family.</text>
</comment>
<dbReference type="PANTHER" id="PTHR42693:SF53">
    <property type="entry name" value="ENDO-4-O-SULFATASE"/>
    <property type="match status" value="1"/>
</dbReference>
<feature type="domain" description="Sulfatase N-terminal" evidence="4">
    <location>
        <begin position="26"/>
        <end position="133"/>
    </location>
</feature>
<evidence type="ECO:0000256" key="3">
    <source>
        <dbReference type="SAM" id="SignalP"/>
    </source>
</evidence>
<gene>
    <name evidence="5" type="ORF">RI844_10005</name>
</gene>
<dbReference type="RefSeq" id="WP_348394531.1">
    <property type="nucleotide sequence ID" value="NZ_CP136600.1"/>
</dbReference>
<keyword evidence="6" id="KW-1185">Reference proteome</keyword>
<feature type="signal peptide" evidence="3">
    <location>
        <begin position="1"/>
        <end position="19"/>
    </location>
</feature>
<sequence>MNKFLCCLVILSLSHSVLAQTEQPLPNIVLMMADDLGYGDTGFNGNEIIKTPSLDLMAKQGAVMTNFHAGGPVCSPTRGTYLTGRHYFRYGIYTANVGHLPKQEITIAEILKQKGYNTGHFGKWHLGTLSETVSAKGPKRKPKENYLPSSCPAYDTSFVTESAVSILEPVT</sequence>
<dbReference type="SUPFAM" id="SSF53649">
    <property type="entry name" value="Alkaline phosphatase-like"/>
    <property type="match status" value="1"/>
</dbReference>
<dbReference type="PANTHER" id="PTHR42693">
    <property type="entry name" value="ARYLSULFATASE FAMILY MEMBER"/>
    <property type="match status" value="1"/>
</dbReference>